<reference evidence="2 3" key="1">
    <citation type="submission" date="2015-03" db="EMBL/GenBank/DDBJ databases">
        <title>Draft genome sequence of Luteibacter yeojuensis strain SU11.</title>
        <authorList>
            <person name="Sulaiman J."/>
            <person name="Priya K."/>
            <person name="Chan K.-G."/>
        </authorList>
    </citation>
    <scope>NUCLEOTIDE SEQUENCE [LARGE SCALE GENOMIC DNA]</scope>
    <source>
        <strain evidence="2 3">SU11</strain>
    </source>
</reference>
<feature type="chain" id="PRO_5002463116" evidence="1">
    <location>
        <begin position="20"/>
        <end position="141"/>
    </location>
</feature>
<dbReference type="AlphaFoldDB" id="A0A0F3KU75"/>
<proteinExistence type="predicted"/>
<dbReference type="RefSeq" id="WP_045829346.1">
    <property type="nucleotide sequence ID" value="NZ_JZRB01000018.1"/>
</dbReference>
<dbReference type="PATRIC" id="fig|345309.4.peg.1156"/>
<evidence type="ECO:0000313" key="3">
    <source>
        <dbReference type="Proteomes" id="UP000033651"/>
    </source>
</evidence>
<feature type="signal peptide" evidence="1">
    <location>
        <begin position="1"/>
        <end position="19"/>
    </location>
</feature>
<protein>
    <submittedName>
        <fullName evidence="2">Uncharacterized protein</fullName>
    </submittedName>
</protein>
<organism evidence="2 3">
    <name type="scientific">Luteibacter yeojuensis</name>
    <dbReference type="NCBI Taxonomy" id="345309"/>
    <lineage>
        <taxon>Bacteria</taxon>
        <taxon>Pseudomonadati</taxon>
        <taxon>Pseudomonadota</taxon>
        <taxon>Gammaproteobacteria</taxon>
        <taxon>Lysobacterales</taxon>
        <taxon>Rhodanobacteraceae</taxon>
        <taxon>Luteibacter</taxon>
    </lineage>
</organism>
<sequence length="141" mass="14809">MIRALISALVLTASFGALGNEALTVSSDSQAVLVKEGQTSPWLHATIQQGTAQDATGKGSHPYTYIHLDKPINFAAGSGPDHFSENAYHVYDLSFSSDNSQLSSQLERMVGKSVSVQGLISASPTGKSPTALHVVVKAIEP</sequence>
<name>A0A0F3KU75_9GAMM</name>
<dbReference type="EMBL" id="JZRB01000018">
    <property type="protein sequence ID" value="KJV34820.1"/>
    <property type="molecule type" value="Genomic_DNA"/>
</dbReference>
<keyword evidence="3" id="KW-1185">Reference proteome</keyword>
<evidence type="ECO:0000313" key="2">
    <source>
        <dbReference type="EMBL" id="KJV34820.1"/>
    </source>
</evidence>
<keyword evidence="1" id="KW-0732">Signal</keyword>
<accession>A0A0F3KU75</accession>
<gene>
    <name evidence="2" type="ORF">VI08_09595</name>
</gene>
<dbReference type="Proteomes" id="UP000033651">
    <property type="component" value="Unassembled WGS sequence"/>
</dbReference>
<comment type="caution">
    <text evidence="2">The sequence shown here is derived from an EMBL/GenBank/DDBJ whole genome shotgun (WGS) entry which is preliminary data.</text>
</comment>
<evidence type="ECO:0000256" key="1">
    <source>
        <dbReference type="SAM" id="SignalP"/>
    </source>
</evidence>